<name>A0A0F8WRJ7_9ZZZZ</name>
<comment type="caution">
    <text evidence="1">The sequence shown here is derived from an EMBL/GenBank/DDBJ whole genome shotgun (WGS) entry which is preliminary data.</text>
</comment>
<proteinExistence type="predicted"/>
<dbReference type="EMBL" id="LAZR01067763">
    <property type="protein sequence ID" value="KKK50945.1"/>
    <property type="molecule type" value="Genomic_DNA"/>
</dbReference>
<evidence type="ECO:0000313" key="1">
    <source>
        <dbReference type="EMBL" id="KKK50945.1"/>
    </source>
</evidence>
<protein>
    <submittedName>
        <fullName evidence="1">Uncharacterized protein</fullName>
    </submittedName>
</protein>
<gene>
    <name evidence="1" type="ORF">LCGC14_3119960</name>
</gene>
<sequence length="69" mass="7525">MTKKKLDSSVDRLVEVGVQQAKTANQIQTRLTKALATRAAVDEEINGLRNVLQGHQLAAQAVLAQLQED</sequence>
<organism evidence="1">
    <name type="scientific">marine sediment metagenome</name>
    <dbReference type="NCBI Taxonomy" id="412755"/>
    <lineage>
        <taxon>unclassified sequences</taxon>
        <taxon>metagenomes</taxon>
        <taxon>ecological metagenomes</taxon>
    </lineage>
</organism>
<reference evidence="1" key="1">
    <citation type="journal article" date="2015" name="Nature">
        <title>Complex archaea that bridge the gap between prokaryotes and eukaryotes.</title>
        <authorList>
            <person name="Spang A."/>
            <person name="Saw J.H."/>
            <person name="Jorgensen S.L."/>
            <person name="Zaremba-Niedzwiedzka K."/>
            <person name="Martijn J."/>
            <person name="Lind A.E."/>
            <person name="van Eijk R."/>
            <person name="Schleper C."/>
            <person name="Guy L."/>
            <person name="Ettema T.J."/>
        </authorList>
    </citation>
    <scope>NUCLEOTIDE SEQUENCE</scope>
</reference>
<dbReference type="AlphaFoldDB" id="A0A0F8WRJ7"/>
<accession>A0A0F8WRJ7</accession>